<evidence type="ECO:0000256" key="5">
    <source>
        <dbReference type="ARBA" id="ARBA00022741"/>
    </source>
</evidence>
<dbReference type="Proteomes" id="UP000214973">
    <property type="component" value="Chromosome 1"/>
</dbReference>
<evidence type="ECO:0000256" key="6">
    <source>
        <dbReference type="ARBA" id="ARBA00022777"/>
    </source>
</evidence>
<dbReference type="EC" id="2.7.6.3" evidence="3"/>
<dbReference type="GO" id="GO:0046656">
    <property type="term" value="P:folic acid biosynthetic process"/>
    <property type="evidence" value="ECO:0007669"/>
    <property type="project" value="UniProtKB-KW"/>
</dbReference>
<dbReference type="PANTHER" id="PTHR43071:SF1">
    <property type="entry name" value="2-AMINO-4-HYDROXY-6-HYDROXYMETHYLDIHYDROPTERIDINE PYROPHOSPHOKINASE"/>
    <property type="match status" value="1"/>
</dbReference>
<comment type="pathway">
    <text evidence="2">Cofactor biosynthesis; tetrahydrofolate biosynthesis; 2-amino-4-hydroxy-6-hydroxymethyl-7,8-dihydropteridine diphosphate from 7,8-dihydroneopterin triphosphate: step 4/4.</text>
</comment>
<dbReference type="InterPro" id="IPR035907">
    <property type="entry name" value="Hppk_sf"/>
</dbReference>
<dbReference type="EMBL" id="LT906470">
    <property type="protein sequence ID" value="SNV59848.1"/>
    <property type="molecule type" value="Genomic_DNA"/>
</dbReference>
<comment type="catalytic activity">
    <reaction evidence="1">
        <text>6-hydroxymethyl-7,8-dihydropterin + ATP = (7,8-dihydropterin-6-yl)methyl diphosphate + AMP + H(+)</text>
        <dbReference type="Rhea" id="RHEA:11412"/>
        <dbReference type="ChEBI" id="CHEBI:15378"/>
        <dbReference type="ChEBI" id="CHEBI:30616"/>
        <dbReference type="ChEBI" id="CHEBI:44841"/>
        <dbReference type="ChEBI" id="CHEBI:72950"/>
        <dbReference type="ChEBI" id="CHEBI:456215"/>
        <dbReference type="EC" id="2.7.6.3"/>
    </reaction>
</comment>
<keyword evidence="7" id="KW-0067">ATP-binding</keyword>
<dbReference type="RefSeq" id="WP_095065468.1">
    <property type="nucleotide sequence ID" value="NZ_LT906470.1"/>
</dbReference>
<dbReference type="PANTHER" id="PTHR43071">
    <property type="entry name" value="2-AMINO-4-HYDROXY-6-HYDROXYMETHYLDIHYDROPTERIDINE PYROPHOSPHOKINASE"/>
    <property type="match status" value="1"/>
</dbReference>
<proteinExistence type="predicted"/>
<dbReference type="NCBIfam" id="TIGR01498">
    <property type="entry name" value="folK"/>
    <property type="match status" value="1"/>
</dbReference>
<sequence>MYTYFIGVGSNLGDRYRYIDEAFQSFQTHDDIYNVHTSTLIETEPWGYKDQGTFVNGMWSCESSLSPHDMLEVLQNLERVAGRERHIHWGPRTLDLDIILIYENDRLFSVDDEILTVPHPYFWERDFVLKSLMELLPAFIYNGISIKDRLSVLDI</sequence>
<dbReference type="GO" id="GO:0003848">
    <property type="term" value="F:2-amino-4-hydroxy-6-hydroxymethyldihydropteridine diphosphokinase activity"/>
    <property type="evidence" value="ECO:0007669"/>
    <property type="project" value="UniProtKB-EC"/>
</dbReference>
<evidence type="ECO:0000313" key="10">
    <source>
        <dbReference type="EMBL" id="SNV59848.1"/>
    </source>
</evidence>
<evidence type="ECO:0000256" key="8">
    <source>
        <dbReference type="ARBA" id="ARBA00022909"/>
    </source>
</evidence>
<dbReference type="GO" id="GO:0046654">
    <property type="term" value="P:tetrahydrofolate biosynthetic process"/>
    <property type="evidence" value="ECO:0007669"/>
    <property type="project" value="UniProtKB-UniPathway"/>
</dbReference>
<evidence type="ECO:0000256" key="4">
    <source>
        <dbReference type="ARBA" id="ARBA00022679"/>
    </source>
</evidence>
<keyword evidence="5" id="KW-0547">Nucleotide-binding</keyword>
<dbReference type="InterPro" id="IPR000550">
    <property type="entry name" value="Hppk"/>
</dbReference>
<dbReference type="AlphaFoldDB" id="A0A239YNN1"/>
<feature type="domain" description="7,8-dihydro-6-hydroxymethylpterin-pyrophosphokinase" evidence="9">
    <location>
        <begin position="88"/>
        <end position="99"/>
    </location>
</feature>
<dbReference type="GO" id="GO:0016301">
    <property type="term" value="F:kinase activity"/>
    <property type="evidence" value="ECO:0007669"/>
    <property type="project" value="UniProtKB-KW"/>
</dbReference>
<dbReference type="SUPFAM" id="SSF55083">
    <property type="entry name" value="6-hydroxymethyl-7,8-dihydropterin pyrophosphokinase, HPPK"/>
    <property type="match status" value="1"/>
</dbReference>
<reference evidence="10 11" key="1">
    <citation type="submission" date="2017-06" db="EMBL/GenBank/DDBJ databases">
        <authorList>
            <consortium name="Pathogen Informatics"/>
        </authorList>
    </citation>
    <scope>NUCLEOTIDE SEQUENCE [LARGE SCALE GENOMIC DNA]</scope>
    <source>
        <strain evidence="10 11">NCTC12018</strain>
    </source>
</reference>
<keyword evidence="6" id="KW-0418">Kinase</keyword>
<protein>
    <recommendedName>
        <fullName evidence="3">2-amino-4-hydroxy-6-hydroxymethyldihydropteridine diphosphokinase</fullName>
        <ecNumber evidence="3">2.7.6.3</ecNumber>
    </recommendedName>
</protein>
<evidence type="ECO:0000259" key="9">
    <source>
        <dbReference type="PROSITE" id="PS00794"/>
    </source>
</evidence>
<organism evidence="10 11">
    <name type="scientific">Veillonella rodentium</name>
    <dbReference type="NCBI Taxonomy" id="248315"/>
    <lineage>
        <taxon>Bacteria</taxon>
        <taxon>Bacillati</taxon>
        <taxon>Bacillota</taxon>
        <taxon>Negativicutes</taxon>
        <taxon>Veillonellales</taxon>
        <taxon>Veillonellaceae</taxon>
        <taxon>Veillonella</taxon>
    </lineage>
</organism>
<evidence type="ECO:0000313" key="11">
    <source>
        <dbReference type="Proteomes" id="UP000214973"/>
    </source>
</evidence>
<dbReference type="KEGG" id="vrm:44547418_00515"/>
<keyword evidence="8" id="KW-0289">Folate biosynthesis</keyword>
<gene>
    <name evidence="10" type="primary">sulD</name>
    <name evidence="10" type="ORF">SAMEA44547418_00515</name>
</gene>
<evidence type="ECO:0000256" key="1">
    <source>
        <dbReference type="ARBA" id="ARBA00000198"/>
    </source>
</evidence>
<evidence type="ECO:0000256" key="2">
    <source>
        <dbReference type="ARBA" id="ARBA00005051"/>
    </source>
</evidence>
<dbReference type="GO" id="GO:0005524">
    <property type="term" value="F:ATP binding"/>
    <property type="evidence" value="ECO:0007669"/>
    <property type="project" value="UniProtKB-KW"/>
</dbReference>
<keyword evidence="4" id="KW-0808">Transferase</keyword>
<dbReference type="Pfam" id="PF01288">
    <property type="entry name" value="HPPK"/>
    <property type="match status" value="1"/>
</dbReference>
<dbReference type="PROSITE" id="PS00794">
    <property type="entry name" value="HPPK"/>
    <property type="match status" value="1"/>
</dbReference>
<name>A0A239YNN1_9FIRM</name>
<dbReference type="Gene3D" id="3.30.70.560">
    <property type="entry name" value="7,8-Dihydro-6-hydroxymethylpterin-pyrophosphokinase HPPK"/>
    <property type="match status" value="1"/>
</dbReference>
<accession>A0A239YNN1</accession>
<keyword evidence="11" id="KW-1185">Reference proteome</keyword>
<evidence type="ECO:0000256" key="3">
    <source>
        <dbReference type="ARBA" id="ARBA00013253"/>
    </source>
</evidence>
<evidence type="ECO:0000256" key="7">
    <source>
        <dbReference type="ARBA" id="ARBA00022840"/>
    </source>
</evidence>
<dbReference type="UniPathway" id="UPA00077">
    <property type="reaction ID" value="UER00155"/>
</dbReference>
<dbReference type="CDD" id="cd00483">
    <property type="entry name" value="HPPK"/>
    <property type="match status" value="1"/>
</dbReference>